<protein>
    <submittedName>
        <fullName evidence="1">Uncharacterized protein</fullName>
    </submittedName>
</protein>
<dbReference type="EMBL" id="CALNXK010000196">
    <property type="protein sequence ID" value="CAH3175025.1"/>
    <property type="molecule type" value="Genomic_DNA"/>
</dbReference>
<proteinExistence type="predicted"/>
<comment type="caution">
    <text evidence="1">The sequence shown here is derived from an EMBL/GenBank/DDBJ whole genome shotgun (WGS) entry which is preliminary data.</text>
</comment>
<name>A0ABN8RCK7_9CNID</name>
<reference evidence="1 2" key="1">
    <citation type="submission" date="2022-05" db="EMBL/GenBank/DDBJ databases">
        <authorList>
            <consortium name="Genoscope - CEA"/>
            <person name="William W."/>
        </authorList>
    </citation>
    <scope>NUCLEOTIDE SEQUENCE [LARGE SCALE GENOMIC DNA]</scope>
</reference>
<sequence length="144" mass="16855">EWDPCLADAIKAEPDPVPKVFNFFALNAYQTSYLYKRSNLCPKLTYGRVKKITEDSGILKEEGLSNIADDHYENCVGDALKKCTVEEMRVNGEDDDKDEYVFFNCMKTEQKTCNPLIMRHFMDQMDAYKKRWKKLMELEEIEGM</sequence>
<evidence type="ECO:0000313" key="1">
    <source>
        <dbReference type="EMBL" id="CAH3175025.1"/>
    </source>
</evidence>
<dbReference type="Proteomes" id="UP001159405">
    <property type="component" value="Unassembled WGS sequence"/>
</dbReference>
<keyword evidence="2" id="KW-1185">Reference proteome</keyword>
<feature type="non-terminal residue" evidence="1">
    <location>
        <position position="1"/>
    </location>
</feature>
<organism evidence="1 2">
    <name type="scientific">Porites lobata</name>
    <dbReference type="NCBI Taxonomy" id="104759"/>
    <lineage>
        <taxon>Eukaryota</taxon>
        <taxon>Metazoa</taxon>
        <taxon>Cnidaria</taxon>
        <taxon>Anthozoa</taxon>
        <taxon>Hexacorallia</taxon>
        <taxon>Scleractinia</taxon>
        <taxon>Fungiina</taxon>
        <taxon>Poritidae</taxon>
        <taxon>Porites</taxon>
    </lineage>
</organism>
<gene>
    <name evidence="1" type="ORF">PLOB_00015644</name>
</gene>
<accession>A0ABN8RCK7</accession>
<evidence type="ECO:0000313" key="2">
    <source>
        <dbReference type="Proteomes" id="UP001159405"/>
    </source>
</evidence>